<dbReference type="EMBL" id="CM002875">
    <property type="protein sequence ID" value="KFK29558.1"/>
    <property type="molecule type" value="Genomic_DNA"/>
</dbReference>
<protein>
    <submittedName>
        <fullName evidence="2">Uncharacterized protein</fullName>
    </submittedName>
</protein>
<keyword evidence="3" id="KW-1185">Reference proteome</keyword>
<sequence length="509" mass="56070">MVPHPPPPPLAHLPFREDLNRLRAGNHRWDDLSYSRIRRARDKRDIWNSEYWAAEMRGATPDILTFNIPSIPIRSRKSKRLSEVSNRSDAEVTAHPSTIVIIQDSKDNTEGAYLPSQEENLAVRDGFKKIPSATDATDTQRADDALARGLVPGESNEPKGPGDASLSKGKGKVDPVDKKAEKKRIAAKAWRIPAFRIGGTCKVLPSDASVAQSLGVTPLAPLPVNSDSLATPLCSAVQTAVKVPHPPPRAPSLTPSTRLASELLPESSLSTRRFTCQWTFSHGDHVLSFCNTASHHKAPLISFISGVGVNLPSPDRLDRLSVISIANRIVSVYEVKTSALKEEKHKLEGEMKKRDAHLEAASTEMAKLRAILEKSRHTDEIASGTSAQSARHSSHLERICLYLVTLHTQKVVKAQLCYRRGARMSLEKMVEAEHELALGLLENYAKEEEEYLAQVESFSADFLRDDTLFPTPPPPPAGLSRDVASHVPEGINEHESFLLSQDRQDGDQV</sequence>
<accession>A0A087GI56</accession>
<organism evidence="2 3">
    <name type="scientific">Arabis alpina</name>
    <name type="common">Alpine rock-cress</name>
    <dbReference type="NCBI Taxonomy" id="50452"/>
    <lineage>
        <taxon>Eukaryota</taxon>
        <taxon>Viridiplantae</taxon>
        <taxon>Streptophyta</taxon>
        <taxon>Embryophyta</taxon>
        <taxon>Tracheophyta</taxon>
        <taxon>Spermatophyta</taxon>
        <taxon>Magnoliopsida</taxon>
        <taxon>eudicotyledons</taxon>
        <taxon>Gunneridae</taxon>
        <taxon>Pentapetalae</taxon>
        <taxon>rosids</taxon>
        <taxon>malvids</taxon>
        <taxon>Brassicales</taxon>
        <taxon>Brassicaceae</taxon>
        <taxon>Arabideae</taxon>
        <taxon>Arabis</taxon>
    </lineage>
</organism>
<dbReference type="Proteomes" id="UP000029120">
    <property type="component" value="Chromosome 7"/>
</dbReference>
<evidence type="ECO:0000313" key="2">
    <source>
        <dbReference type="EMBL" id="KFK29558.1"/>
    </source>
</evidence>
<proteinExistence type="predicted"/>
<evidence type="ECO:0000313" key="3">
    <source>
        <dbReference type="Proteomes" id="UP000029120"/>
    </source>
</evidence>
<name>A0A087GI56_ARAAL</name>
<reference evidence="3" key="1">
    <citation type="journal article" date="2015" name="Nat. Plants">
        <title>Genome expansion of Arabis alpina linked with retrotransposition and reduced symmetric DNA methylation.</title>
        <authorList>
            <person name="Willing E.M."/>
            <person name="Rawat V."/>
            <person name="Mandakova T."/>
            <person name="Maumus F."/>
            <person name="James G.V."/>
            <person name="Nordstroem K.J."/>
            <person name="Becker C."/>
            <person name="Warthmann N."/>
            <person name="Chica C."/>
            <person name="Szarzynska B."/>
            <person name="Zytnicki M."/>
            <person name="Albani M.C."/>
            <person name="Kiefer C."/>
            <person name="Bergonzi S."/>
            <person name="Castaings L."/>
            <person name="Mateos J.L."/>
            <person name="Berns M.C."/>
            <person name="Bujdoso N."/>
            <person name="Piofczyk T."/>
            <person name="de Lorenzo L."/>
            <person name="Barrero-Sicilia C."/>
            <person name="Mateos I."/>
            <person name="Piednoel M."/>
            <person name="Hagmann J."/>
            <person name="Chen-Min-Tao R."/>
            <person name="Iglesias-Fernandez R."/>
            <person name="Schuster S.C."/>
            <person name="Alonso-Blanco C."/>
            <person name="Roudier F."/>
            <person name="Carbonero P."/>
            <person name="Paz-Ares J."/>
            <person name="Davis S.J."/>
            <person name="Pecinka A."/>
            <person name="Quesneville H."/>
            <person name="Colot V."/>
            <person name="Lysak M.A."/>
            <person name="Weigel D."/>
            <person name="Coupland G."/>
            <person name="Schneeberger K."/>
        </authorList>
    </citation>
    <scope>NUCLEOTIDE SEQUENCE [LARGE SCALE GENOMIC DNA]</scope>
    <source>
        <strain evidence="3">cv. Pajares</strain>
    </source>
</reference>
<dbReference type="Gramene" id="KFK29558">
    <property type="protein sequence ID" value="KFK29558"/>
    <property type="gene ID" value="AALP_AA7G149500"/>
</dbReference>
<evidence type="ECO:0000256" key="1">
    <source>
        <dbReference type="SAM" id="MobiDB-lite"/>
    </source>
</evidence>
<dbReference type="AlphaFoldDB" id="A0A087GI56"/>
<gene>
    <name evidence="2" type="ordered locus">AALP_Aa7g149500</name>
</gene>
<feature type="region of interest" description="Disordered" evidence="1">
    <location>
        <begin position="149"/>
        <end position="179"/>
    </location>
</feature>